<dbReference type="PROSITE" id="PS50893">
    <property type="entry name" value="ABC_TRANSPORTER_2"/>
    <property type="match status" value="1"/>
</dbReference>
<dbReference type="InterPro" id="IPR027417">
    <property type="entry name" value="P-loop_NTPase"/>
</dbReference>
<evidence type="ECO:0000256" key="1">
    <source>
        <dbReference type="ARBA" id="ARBA00005417"/>
    </source>
</evidence>
<reference evidence="7 8" key="1">
    <citation type="journal article" date="2023" name="Microbiol. Resour. Announc.">
        <title>Complete Genome of 'Candidatus Phytoplasma rubi' RS, a Phytopathogenic Bacterium Associated with Rubus Stunt Disease.</title>
        <authorList>
            <person name="Duckeck D."/>
            <person name="Zubert C."/>
            <person name="Bohm J.W."/>
            <person name="Carminati G."/>
            <person name="Schneider B."/>
            <person name="Kube M."/>
        </authorList>
    </citation>
    <scope>NUCLEOTIDE SEQUENCE [LARGE SCALE GENOMIC DNA]</scope>
    <source>
        <strain evidence="7 8">RS</strain>
    </source>
</reference>
<accession>A0ABY7BRD3</accession>
<gene>
    <name evidence="7" type="ORF">RS022_00590</name>
</gene>
<dbReference type="Proteomes" id="UP001164727">
    <property type="component" value="Chromosome"/>
</dbReference>
<dbReference type="CDD" id="cd03255">
    <property type="entry name" value="ABC_MJ0796_LolCDE_FtsE"/>
    <property type="match status" value="1"/>
</dbReference>
<dbReference type="GO" id="GO:0005524">
    <property type="term" value="F:ATP binding"/>
    <property type="evidence" value="ECO:0007669"/>
    <property type="project" value="UniProtKB-KW"/>
</dbReference>
<proteinExistence type="inferred from homology"/>
<dbReference type="SMART" id="SM00382">
    <property type="entry name" value="AAA"/>
    <property type="match status" value="1"/>
</dbReference>
<evidence type="ECO:0000259" key="6">
    <source>
        <dbReference type="PROSITE" id="PS50893"/>
    </source>
</evidence>
<keyword evidence="5" id="KW-0812">Transmembrane</keyword>
<dbReference type="SUPFAM" id="SSF52540">
    <property type="entry name" value="P-loop containing nucleoside triphosphate hydrolases"/>
    <property type="match status" value="1"/>
</dbReference>
<comment type="similarity">
    <text evidence="1">Belongs to the ABC transporter superfamily.</text>
</comment>
<feature type="transmembrane region" description="Helical" evidence="5">
    <location>
        <begin position="394"/>
        <end position="416"/>
    </location>
</feature>
<evidence type="ECO:0000313" key="8">
    <source>
        <dbReference type="Proteomes" id="UP001164727"/>
    </source>
</evidence>
<keyword evidence="5" id="KW-0472">Membrane</keyword>
<dbReference type="PANTHER" id="PTHR42798">
    <property type="entry name" value="LIPOPROTEIN-RELEASING SYSTEM ATP-BINDING PROTEIN LOLD"/>
    <property type="match status" value="1"/>
</dbReference>
<keyword evidence="2" id="KW-0813">Transport</keyword>
<dbReference type="EMBL" id="CP114006">
    <property type="protein sequence ID" value="WAN63070.1"/>
    <property type="molecule type" value="Genomic_DNA"/>
</dbReference>
<evidence type="ECO:0000313" key="7">
    <source>
        <dbReference type="EMBL" id="WAN63070.1"/>
    </source>
</evidence>
<dbReference type="Pfam" id="PF00005">
    <property type="entry name" value="ABC_tran"/>
    <property type="match status" value="1"/>
</dbReference>
<dbReference type="PROSITE" id="PS00211">
    <property type="entry name" value="ABC_TRANSPORTER_1"/>
    <property type="match status" value="1"/>
</dbReference>
<feature type="transmembrane region" description="Helical" evidence="5">
    <location>
        <begin position="307"/>
        <end position="333"/>
    </location>
</feature>
<evidence type="ECO:0000256" key="2">
    <source>
        <dbReference type="ARBA" id="ARBA00022448"/>
    </source>
</evidence>
<dbReference type="InterPro" id="IPR017871">
    <property type="entry name" value="ABC_transporter-like_CS"/>
</dbReference>
<evidence type="ECO:0000256" key="3">
    <source>
        <dbReference type="ARBA" id="ARBA00022741"/>
    </source>
</evidence>
<organism evidence="7 8">
    <name type="scientific">Candidatus Phytoplasma rubi</name>
    <dbReference type="NCBI Taxonomy" id="399025"/>
    <lineage>
        <taxon>Bacteria</taxon>
        <taxon>Bacillati</taxon>
        <taxon>Mycoplasmatota</taxon>
        <taxon>Mollicutes</taxon>
        <taxon>Acholeplasmatales</taxon>
        <taxon>Acholeplasmataceae</taxon>
        <taxon>Candidatus Phytoplasma</taxon>
        <taxon>16SrV (Elm yellows group)</taxon>
    </lineage>
</organism>
<protein>
    <submittedName>
        <fullName evidence="7">ABC transporter, ATP-binding protein</fullName>
    </submittedName>
</protein>
<keyword evidence="4 7" id="KW-0067">ATP-binding</keyword>
<feature type="domain" description="ABC transporter" evidence="6">
    <location>
        <begin position="2"/>
        <end position="240"/>
    </location>
</feature>
<keyword evidence="8" id="KW-1185">Reference proteome</keyword>
<feature type="transmembrane region" description="Helical" evidence="5">
    <location>
        <begin position="437"/>
        <end position="461"/>
    </location>
</feature>
<sequence length="572" mass="66244">MFRINKLNKSYIAKGGFITPALSNISLTLSDKGMCFILGKSGSGKSTFFNILTGIDTASDGKVSVAKTDITNFNQRLLDNYRNGMIGFVFQEFNLIEDMTVFENIILTNQLQNKKPDINLIYSLLEKVDLDKSFLNRKINQLSGGQRQRVGIVRALVKDPNIIFADEPTGNLDSESSSQVFDLLKDLSKEKLVIVVSHDNENAYKYADRIIEMKDGKIISDFIRKHNIKDKVQEENYLKVGQTLTKEMLNNLQKQRINQNDHFSNNFSPTDSNKIIQERHDFISFPSCLPLNFIFKNAWKSFKNKKFFLVLATIVTVFLTFIFVGCMCFYFLALKSNGFITHMKTIQRWETQTSDELNVKYNFEIPKELLLELKMKVISTGVLLLFDNIINKWVLFWIIFIPGITIWLYFHMSIKLQKGKIGILRSLGSNGINVGKILILEGFIFALIQTLFIFVLILYFASPLMFSSISIQPIQKEDINNHFINHIDELDDLICKAVKCQPEILLDKNESNYFVNFLRNLFLPFLIWHPILRVLYFILLNFSFVFFITICFISFIIYKWSTKKPIDILNNR</sequence>
<dbReference type="PANTHER" id="PTHR42798:SF6">
    <property type="entry name" value="CELL DIVISION ATP-BINDING PROTEIN FTSE"/>
    <property type="match status" value="1"/>
</dbReference>
<dbReference type="InterPro" id="IPR017911">
    <property type="entry name" value="MacB-like_ATP-bd"/>
</dbReference>
<dbReference type="InterPro" id="IPR003593">
    <property type="entry name" value="AAA+_ATPase"/>
</dbReference>
<keyword evidence="5" id="KW-1133">Transmembrane helix</keyword>
<evidence type="ECO:0000256" key="5">
    <source>
        <dbReference type="SAM" id="Phobius"/>
    </source>
</evidence>
<dbReference type="InterPro" id="IPR003439">
    <property type="entry name" value="ABC_transporter-like_ATP-bd"/>
</dbReference>
<name>A0ABY7BRD3_9MOLU</name>
<evidence type="ECO:0000256" key="4">
    <source>
        <dbReference type="ARBA" id="ARBA00022840"/>
    </source>
</evidence>
<feature type="transmembrane region" description="Helical" evidence="5">
    <location>
        <begin position="534"/>
        <end position="558"/>
    </location>
</feature>
<dbReference type="RefSeq" id="WP_268849922.1">
    <property type="nucleotide sequence ID" value="NZ_CP114006.1"/>
</dbReference>
<dbReference type="Gene3D" id="3.40.50.300">
    <property type="entry name" value="P-loop containing nucleotide triphosphate hydrolases"/>
    <property type="match status" value="1"/>
</dbReference>
<keyword evidence="3" id="KW-0547">Nucleotide-binding</keyword>